<dbReference type="Gene3D" id="1.10.10.60">
    <property type="entry name" value="Homeodomain-like"/>
    <property type="match status" value="1"/>
</dbReference>
<feature type="domain" description="Myb-like" evidence="1">
    <location>
        <begin position="27"/>
        <end position="65"/>
    </location>
</feature>
<reference evidence="2" key="1">
    <citation type="submission" date="2023-06" db="EMBL/GenBank/DDBJ databases">
        <authorList>
            <person name="Kurt Z."/>
        </authorList>
    </citation>
    <scope>NUCLEOTIDE SEQUENCE</scope>
</reference>
<evidence type="ECO:0000313" key="4">
    <source>
        <dbReference type="Proteomes" id="UP001642409"/>
    </source>
</evidence>
<organism evidence="2">
    <name type="scientific">Hexamita inflata</name>
    <dbReference type="NCBI Taxonomy" id="28002"/>
    <lineage>
        <taxon>Eukaryota</taxon>
        <taxon>Metamonada</taxon>
        <taxon>Diplomonadida</taxon>
        <taxon>Hexamitidae</taxon>
        <taxon>Hexamitinae</taxon>
        <taxon>Hexamita</taxon>
    </lineage>
</organism>
<keyword evidence="4" id="KW-1185">Reference proteome</keyword>
<gene>
    <name evidence="2" type="ORF">HINF_LOCUS44731</name>
    <name evidence="3" type="ORF">HINF_LOCUS70570</name>
</gene>
<dbReference type="InterPro" id="IPR001005">
    <property type="entry name" value="SANT/Myb"/>
</dbReference>
<name>A0AA86UMF1_9EUKA</name>
<dbReference type="Pfam" id="PF00249">
    <property type="entry name" value="Myb_DNA-binding"/>
    <property type="match status" value="1"/>
</dbReference>
<reference evidence="3 4" key="2">
    <citation type="submission" date="2024-07" db="EMBL/GenBank/DDBJ databases">
        <authorList>
            <person name="Akdeniz Z."/>
        </authorList>
    </citation>
    <scope>NUCLEOTIDE SEQUENCE [LARGE SCALE GENOMIC DNA]</scope>
</reference>
<dbReference type="SUPFAM" id="SSF46689">
    <property type="entry name" value="Homeodomain-like"/>
    <property type="match status" value="1"/>
</dbReference>
<dbReference type="InterPro" id="IPR009057">
    <property type="entry name" value="Homeodomain-like_sf"/>
</dbReference>
<dbReference type="EMBL" id="CATOUU010000883">
    <property type="protein sequence ID" value="CAI9957086.1"/>
    <property type="molecule type" value="Genomic_DNA"/>
</dbReference>
<comment type="caution">
    <text evidence="2">The sequence shown here is derived from an EMBL/GenBank/DDBJ whole genome shotgun (WGS) entry which is preliminary data.</text>
</comment>
<evidence type="ECO:0000313" key="3">
    <source>
        <dbReference type="EMBL" id="CAL6100471.1"/>
    </source>
</evidence>
<proteinExistence type="predicted"/>
<evidence type="ECO:0000313" key="2">
    <source>
        <dbReference type="EMBL" id="CAI9957086.1"/>
    </source>
</evidence>
<dbReference type="Proteomes" id="UP001642409">
    <property type="component" value="Unassembled WGS sequence"/>
</dbReference>
<dbReference type="EMBL" id="CAXDID020000531">
    <property type="protein sequence ID" value="CAL6100471.1"/>
    <property type="molecule type" value="Genomic_DNA"/>
</dbReference>
<evidence type="ECO:0000259" key="1">
    <source>
        <dbReference type="Pfam" id="PF00249"/>
    </source>
</evidence>
<dbReference type="AlphaFoldDB" id="A0AA86UMF1"/>
<dbReference type="GO" id="GO:0003677">
    <property type="term" value="F:DNA binding"/>
    <property type="evidence" value="ECO:0007669"/>
    <property type="project" value="UniProtKB-KW"/>
</dbReference>
<accession>A0AA86UMF1</accession>
<keyword evidence="2" id="KW-0238">DNA-binding</keyword>
<keyword evidence="2" id="KW-0371">Homeobox</keyword>
<sequence length="80" mass="9630">MLLQAIHECNHNILQLEYKLNEAQRIRWTQQEDALLKYCYDAFDNDLNKIAALIMSKTKKQIYFRVLYLNKHDQCKVKAK</sequence>
<protein>
    <submittedName>
        <fullName evidence="2">Homeobox-like domain superfamily</fullName>
    </submittedName>
    <submittedName>
        <fullName evidence="3">Homeobox-like_domain superfamily</fullName>
    </submittedName>
</protein>